<comment type="caution">
    <text evidence="3">The sequence shown here is derived from an EMBL/GenBank/DDBJ whole genome shotgun (WGS) entry which is preliminary data.</text>
</comment>
<gene>
    <name evidence="3" type="ORF">HNR61_008219</name>
</gene>
<keyword evidence="2" id="KW-1133">Transmembrane helix</keyword>
<feature type="transmembrane region" description="Helical" evidence="2">
    <location>
        <begin position="237"/>
        <end position="259"/>
    </location>
</feature>
<reference evidence="3 4" key="1">
    <citation type="submission" date="2020-08" db="EMBL/GenBank/DDBJ databases">
        <title>Genomic Encyclopedia of Type Strains, Phase IV (KMG-IV): sequencing the most valuable type-strain genomes for metagenomic binning, comparative biology and taxonomic classification.</title>
        <authorList>
            <person name="Goeker M."/>
        </authorList>
    </citation>
    <scope>NUCLEOTIDE SEQUENCE [LARGE SCALE GENOMIC DNA]</scope>
    <source>
        <strain evidence="3 4">DSM 44197</strain>
    </source>
</reference>
<feature type="transmembrane region" description="Helical" evidence="2">
    <location>
        <begin position="90"/>
        <end position="112"/>
    </location>
</feature>
<feature type="compositionally biased region" description="Basic and acidic residues" evidence="1">
    <location>
        <begin position="428"/>
        <end position="440"/>
    </location>
</feature>
<dbReference type="RefSeq" id="WP_182848438.1">
    <property type="nucleotide sequence ID" value="NZ_BAAALP010000050.1"/>
</dbReference>
<feature type="compositionally biased region" description="Basic and acidic residues" evidence="1">
    <location>
        <begin position="386"/>
        <end position="396"/>
    </location>
</feature>
<name>A0A7W3LY72_ACTNM</name>
<feature type="transmembrane region" description="Helical" evidence="2">
    <location>
        <begin position="266"/>
        <end position="288"/>
    </location>
</feature>
<sequence length="469" mass="49042">MTPLVPAVPPPCTTVLDPQCVQQVDKDDSHPWGPPPGELAADVGGGVMNEAAEALQDAITWFVTRTATWWVSTPSPNLEQEQSVQILQRLVQPITISVMVMMLLVVAAKLTLFRRGTPLIDAGGGLAVLAVVTVAGALLPNQLLLIGDAWSSWVLQTAAHGSFESKVTALVLVPNGTPAALTLLLCLIALFVGIIQSALLLLRGGAIILLTALLPLAAAGLMTPATKNWFKKVTGWLLALIFYKPAAAAVYATSFTLIGDGKNLQAVLSGLAMMLLSLVAFPVLLRFFTWTTDSVQSGTGGGVMSSVFSGLTAVGTMRAYGFGAVPGNGGPRPSQAADHADYLNQQLGDQPDPARPQPQPQNHQPPADRPEPTASGSEPVNGLNARDPRQGNRVDAETPPGDGRAQPSPDMPVFSDGSDPIGPTAVRTADRERRRGRDTLRWLGNPTGSFGNASTAGADDTMGDGGHDS</sequence>
<keyword evidence="4" id="KW-1185">Reference proteome</keyword>
<feature type="transmembrane region" description="Helical" evidence="2">
    <location>
        <begin position="207"/>
        <end position="225"/>
    </location>
</feature>
<evidence type="ECO:0000313" key="4">
    <source>
        <dbReference type="Proteomes" id="UP000572680"/>
    </source>
</evidence>
<dbReference type="EMBL" id="JACJIA010000016">
    <property type="protein sequence ID" value="MBA8956536.1"/>
    <property type="molecule type" value="Genomic_DNA"/>
</dbReference>
<protein>
    <submittedName>
        <fullName evidence="3">Uncharacterized protein</fullName>
    </submittedName>
</protein>
<keyword evidence="2" id="KW-0812">Transmembrane</keyword>
<dbReference type="AlphaFoldDB" id="A0A7W3LY72"/>
<accession>A0A7W3LY72</accession>
<feature type="transmembrane region" description="Helical" evidence="2">
    <location>
        <begin position="179"/>
        <end position="202"/>
    </location>
</feature>
<evidence type="ECO:0000256" key="1">
    <source>
        <dbReference type="SAM" id="MobiDB-lite"/>
    </source>
</evidence>
<organism evidence="3 4">
    <name type="scientific">Actinomadura namibiensis</name>
    <dbReference type="NCBI Taxonomy" id="182080"/>
    <lineage>
        <taxon>Bacteria</taxon>
        <taxon>Bacillati</taxon>
        <taxon>Actinomycetota</taxon>
        <taxon>Actinomycetes</taxon>
        <taxon>Streptosporangiales</taxon>
        <taxon>Thermomonosporaceae</taxon>
        <taxon>Actinomadura</taxon>
    </lineage>
</organism>
<evidence type="ECO:0000256" key="2">
    <source>
        <dbReference type="SAM" id="Phobius"/>
    </source>
</evidence>
<feature type="region of interest" description="Disordered" evidence="1">
    <location>
        <begin position="345"/>
        <end position="469"/>
    </location>
</feature>
<proteinExistence type="predicted"/>
<dbReference type="Proteomes" id="UP000572680">
    <property type="component" value="Unassembled WGS sequence"/>
</dbReference>
<feature type="transmembrane region" description="Helical" evidence="2">
    <location>
        <begin position="119"/>
        <end position="139"/>
    </location>
</feature>
<keyword evidence="2" id="KW-0472">Membrane</keyword>
<evidence type="ECO:0000313" key="3">
    <source>
        <dbReference type="EMBL" id="MBA8956536.1"/>
    </source>
</evidence>